<keyword evidence="5" id="KW-0234">DNA repair</keyword>
<dbReference type="PANTHER" id="PTHR47810:SF1">
    <property type="entry name" value="DNA LIGASE B"/>
    <property type="match status" value="1"/>
</dbReference>
<dbReference type="GO" id="GO:0005524">
    <property type="term" value="F:ATP binding"/>
    <property type="evidence" value="ECO:0007669"/>
    <property type="project" value="InterPro"/>
</dbReference>
<dbReference type="GO" id="GO:0006310">
    <property type="term" value="P:DNA recombination"/>
    <property type="evidence" value="ECO:0007669"/>
    <property type="project" value="InterPro"/>
</dbReference>
<evidence type="ECO:0000259" key="6">
    <source>
        <dbReference type="PROSITE" id="PS50160"/>
    </source>
</evidence>
<dbReference type="Gene3D" id="3.30.1490.70">
    <property type="match status" value="1"/>
</dbReference>
<dbReference type="InterPro" id="IPR050326">
    <property type="entry name" value="NAD_dep_DNA_ligaseB"/>
</dbReference>
<dbReference type="CDD" id="cd07896">
    <property type="entry name" value="Adenylation_kDNA_ligase_like"/>
    <property type="match status" value="1"/>
</dbReference>
<protein>
    <recommendedName>
        <fullName evidence="6">ATP-dependent DNA ligase family profile domain-containing protein</fullName>
    </recommendedName>
</protein>
<dbReference type="InterPro" id="IPR012340">
    <property type="entry name" value="NA-bd_OB-fold"/>
</dbReference>
<evidence type="ECO:0000256" key="1">
    <source>
        <dbReference type="ARBA" id="ARBA00001968"/>
    </source>
</evidence>
<proteinExistence type="predicted"/>
<sequence length="435" mass="49235">MGEDISSTNSGILQHLTEEAESLYRAKEPFRATAIRKAVGILRVEFENELITSASGDKINDRKIPGVGKGIVTRVASFLSNPTTIAAESLPKGVPGRAGSKGIDVYSMKGEAIMLAKNVRDVSSFNPVGWWMSEKWDGYRAIWTGARFLSRNGNEFSVPVEFSDIMPRDVAIDGELWVGHGMFEDAGIFRKGYVNSKEWAQYNIKYKAFDIPSLPGVPFEERMERLREIIETQCANITECPIEYTPQILIKSVAHLEDYYNKVLAHGGEGLILRKPQSMYEPKRSSSMLKKKPQWDSECTITDYKIGKGRNANRLGSFECTWYSPKVHKNVKFNISGMKDDVRNSYLTTHPIGTIITFQYMGLSGTGRPRHPIYLRKRAGYRKLRRSDLPPLSSGVWDSIENAYEYVERTYNVPIPKGTTRKDICAMLDRVRVFE</sequence>
<dbReference type="CDD" id="cd08041">
    <property type="entry name" value="OBF_kDNA_ligase_like"/>
    <property type="match status" value="1"/>
</dbReference>
<dbReference type="Pfam" id="PF14743">
    <property type="entry name" value="DNA_ligase_OB_2"/>
    <property type="match status" value="1"/>
</dbReference>
<name>A0A6C0M2D0_9ZZZZ</name>
<dbReference type="SUPFAM" id="SSF56091">
    <property type="entry name" value="DNA ligase/mRNA capping enzyme, catalytic domain"/>
    <property type="match status" value="1"/>
</dbReference>
<keyword evidence="3" id="KW-0235">DNA replication</keyword>
<evidence type="ECO:0000256" key="4">
    <source>
        <dbReference type="ARBA" id="ARBA00022763"/>
    </source>
</evidence>
<dbReference type="InterPro" id="IPR029319">
    <property type="entry name" value="DNA_ligase_OB"/>
</dbReference>
<reference evidence="7" key="1">
    <citation type="journal article" date="2020" name="Nature">
        <title>Giant virus diversity and host interactions through global metagenomics.</title>
        <authorList>
            <person name="Schulz F."/>
            <person name="Roux S."/>
            <person name="Paez-Espino D."/>
            <person name="Jungbluth S."/>
            <person name="Walsh D.A."/>
            <person name="Denef V.J."/>
            <person name="McMahon K.D."/>
            <person name="Konstantinidis K.T."/>
            <person name="Eloe-Fadrosh E.A."/>
            <person name="Kyrpides N.C."/>
            <person name="Woyke T."/>
        </authorList>
    </citation>
    <scope>NUCLEOTIDE SEQUENCE</scope>
    <source>
        <strain evidence="7">GVMAG-S-1029409-49</strain>
    </source>
</reference>
<dbReference type="PANTHER" id="PTHR47810">
    <property type="entry name" value="DNA LIGASE"/>
    <property type="match status" value="1"/>
</dbReference>
<dbReference type="AlphaFoldDB" id="A0A6C0M2D0"/>
<dbReference type="InterPro" id="IPR012310">
    <property type="entry name" value="DNA_ligase_ATP-dep_cent"/>
</dbReference>
<evidence type="ECO:0000256" key="3">
    <source>
        <dbReference type="ARBA" id="ARBA00022705"/>
    </source>
</evidence>
<evidence type="ECO:0000313" key="7">
    <source>
        <dbReference type="EMBL" id="QHU35642.1"/>
    </source>
</evidence>
<feature type="domain" description="ATP-dependent DNA ligase family profile" evidence="6">
    <location>
        <begin position="202"/>
        <end position="347"/>
    </location>
</feature>
<keyword evidence="4" id="KW-0227">DNA damage</keyword>
<dbReference type="GO" id="GO:0003910">
    <property type="term" value="F:DNA ligase (ATP) activity"/>
    <property type="evidence" value="ECO:0007669"/>
    <property type="project" value="InterPro"/>
</dbReference>
<dbReference type="Gene3D" id="2.40.50.140">
    <property type="entry name" value="Nucleic acid-binding proteins"/>
    <property type="match status" value="1"/>
</dbReference>
<evidence type="ECO:0000256" key="5">
    <source>
        <dbReference type="ARBA" id="ARBA00023204"/>
    </source>
</evidence>
<dbReference type="Pfam" id="PF01068">
    <property type="entry name" value="DNA_ligase_A_M"/>
    <property type="match status" value="1"/>
</dbReference>
<dbReference type="EMBL" id="MN740610">
    <property type="protein sequence ID" value="QHU35642.1"/>
    <property type="molecule type" value="Genomic_DNA"/>
</dbReference>
<dbReference type="Gene3D" id="3.30.470.30">
    <property type="entry name" value="DNA ligase/mRNA capping enzyme"/>
    <property type="match status" value="1"/>
</dbReference>
<organism evidence="7">
    <name type="scientific">viral metagenome</name>
    <dbReference type="NCBI Taxonomy" id="1070528"/>
    <lineage>
        <taxon>unclassified sequences</taxon>
        <taxon>metagenomes</taxon>
        <taxon>organismal metagenomes</taxon>
    </lineage>
</organism>
<accession>A0A6C0M2D0</accession>
<dbReference type="GO" id="GO:0006260">
    <property type="term" value="P:DNA replication"/>
    <property type="evidence" value="ECO:0007669"/>
    <property type="project" value="UniProtKB-KW"/>
</dbReference>
<dbReference type="SUPFAM" id="SSF50249">
    <property type="entry name" value="Nucleic acid-binding proteins"/>
    <property type="match status" value="1"/>
</dbReference>
<dbReference type="GO" id="GO:0006281">
    <property type="term" value="P:DNA repair"/>
    <property type="evidence" value="ECO:0007669"/>
    <property type="project" value="UniProtKB-KW"/>
</dbReference>
<comment type="cofactor">
    <cofactor evidence="1">
        <name>a divalent metal cation</name>
        <dbReference type="ChEBI" id="CHEBI:60240"/>
    </cofactor>
</comment>
<evidence type="ECO:0000256" key="2">
    <source>
        <dbReference type="ARBA" id="ARBA00022598"/>
    </source>
</evidence>
<dbReference type="PROSITE" id="PS50160">
    <property type="entry name" value="DNA_LIGASE_A3"/>
    <property type="match status" value="1"/>
</dbReference>
<dbReference type="NCBIfam" id="NF006592">
    <property type="entry name" value="PRK09125.1"/>
    <property type="match status" value="1"/>
</dbReference>
<keyword evidence="2" id="KW-0436">Ligase</keyword>